<comment type="caution">
    <text evidence="2">The sequence shown here is derived from an EMBL/GenBank/DDBJ whole genome shotgun (WGS) entry which is preliminary data.</text>
</comment>
<feature type="region of interest" description="Disordered" evidence="1">
    <location>
        <begin position="1"/>
        <end position="23"/>
    </location>
</feature>
<dbReference type="EMBL" id="ABFK02000016">
    <property type="protein sequence ID" value="EDS04181.1"/>
    <property type="molecule type" value="Genomic_DNA"/>
</dbReference>
<evidence type="ECO:0000313" key="3">
    <source>
        <dbReference type="Proteomes" id="UP000005819"/>
    </source>
</evidence>
<organism evidence="2 3">
    <name type="scientific">Alistipes putredinis DSM 17216</name>
    <dbReference type="NCBI Taxonomy" id="445970"/>
    <lineage>
        <taxon>Bacteria</taxon>
        <taxon>Pseudomonadati</taxon>
        <taxon>Bacteroidota</taxon>
        <taxon>Bacteroidia</taxon>
        <taxon>Bacteroidales</taxon>
        <taxon>Rikenellaceae</taxon>
        <taxon>Alistipes</taxon>
    </lineage>
</organism>
<proteinExistence type="predicted"/>
<dbReference type="Proteomes" id="UP000005819">
    <property type="component" value="Unassembled WGS sequence"/>
</dbReference>
<dbReference type="AlphaFoldDB" id="B0MTG0"/>
<protein>
    <submittedName>
        <fullName evidence="2">Uncharacterized protein</fullName>
    </submittedName>
</protein>
<dbReference type="HOGENOM" id="CLU_3163836_0_0_10"/>
<keyword evidence="3" id="KW-1185">Reference proteome</keyword>
<evidence type="ECO:0000256" key="1">
    <source>
        <dbReference type="SAM" id="MobiDB-lite"/>
    </source>
</evidence>
<sequence>MFRVPKPFGRNGRYSPPKGTFTIAASPLRRGDFTCGTELGKTMSENE</sequence>
<accession>B0MTG0</accession>
<reference evidence="2" key="1">
    <citation type="submission" date="2007-10" db="EMBL/GenBank/DDBJ databases">
        <authorList>
            <person name="Fulton L."/>
            <person name="Clifton S."/>
            <person name="Fulton B."/>
            <person name="Xu J."/>
            <person name="Minx P."/>
            <person name="Pepin K.H."/>
            <person name="Johnson M."/>
            <person name="Thiruvilangam P."/>
            <person name="Bhonagiri V."/>
            <person name="Nash W.E."/>
            <person name="Mardis E.R."/>
            <person name="Wilson R.K."/>
        </authorList>
    </citation>
    <scope>NUCLEOTIDE SEQUENCE [LARGE SCALE GENOMIC DNA]</scope>
    <source>
        <strain evidence="2">DSM 17216</strain>
    </source>
</reference>
<gene>
    <name evidence="2" type="ORF">ALIPUT_00051</name>
</gene>
<name>B0MTG0_9BACT</name>
<reference evidence="2" key="2">
    <citation type="submission" date="2013-09" db="EMBL/GenBank/DDBJ databases">
        <title>Draft genome sequence of Alistipes putredinis (DSM 17216).</title>
        <authorList>
            <person name="Sudarsanam P."/>
            <person name="Ley R."/>
            <person name="Guruge J."/>
            <person name="Turnbaugh P.J."/>
            <person name="Mahowald M."/>
            <person name="Liep D."/>
            <person name="Gordon J."/>
        </authorList>
    </citation>
    <scope>NUCLEOTIDE SEQUENCE</scope>
    <source>
        <strain evidence="2">DSM 17216</strain>
    </source>
</reference>
<evidence type="ECO:0000313" key="2">
    <source>
        <dbReference type="EMBL" id="EDS04181.1"/>
    </source>
</evidence>